<dbReference type="GO" id="GO:0003735">
    <property type="term" value="F:structural constituent of ribosome"/>
    <property type="evidence" value="ECO:0007669"/>
    <property type="project" value="InterPro"/>
</dbReference>
<dbReference type="Proteomes" id="UP001201812">
    <property type="component" value="Unassembled WGS sequence"/>
</dbReference>
<dbReference type="InterPro" id="IPR036322">
    <property type="entry name" value="WD40_repeat_dom_sf"/>
</dbReference>
<dbReference type="AlphaFoldDB" id="A0AAD4N6I2"/>
<evidence type="ECO:0000256" key="5">
    <source>
        <dbReference type="ARBA" id="ARBA00022737"/>
    </source>
</evidence>
<feature type="repeat" description="WD" evidence="11">
    <location>
        <begin position="272"/>
        <end position="314"/>
    </location>
</feature>
<organism evidence="13 14">
    <name type="scientific">Ditylenchus destructor</name>
    <dbReference type="NCBI Taxonomy" id="166010"/>
    <lineage>
        <taxon>Eukaryota</taxon>
        <taxon>Metazoa</taxon>
        <taxon>Ecdysozoa</taxon>
        <taxon>Nematoda</taxon>
        <taxon>Chromadorea</taxon>
        <taxon>Rhabditida</taxon>
        <taxon>Tylenchina</taxon>
        <taxon>Tylenchomorpha</taxon>
        <taxon>Sphaerularioidea</taxon>
        <taxon>Anguinidae</taxon>
        <taxon>Anguininae</taxon>
        <taxon>Ditylenchus</taxon>
    </lineage>
</organism>
<feature type="compositionally biased region" description="Acidic residues" evidence="12">
    <location>
        <begin position="9"/>
        <end position="18"/>
    </location>
</feature>
<sequence>MDLLKDYGEGSDDGEVEDVPMKNPLDEANQKALSLPSVNLAPPVSGEIVVRNHAPLFDPKTKELMRNPTYEELFKPEAGPNNPFKSESQTAQKNMLTGFVEPAHFNAFHFDRAIRSYDSLGYAEDPSASSQTQYVGDVKKAVESQGVSLFESKTTGGEKRKRVTNYNSSDLEGYTGPWARFVDEKAVAKPEPELQKEMDEIVRKRKLKSRAGRKAAQEEQHLIEESSTLHIKGDADYQGRSWMDPPKYTGTNLRADFIPERCFPPTKQAHTYSSHTKAVNAIRWFPQSAHMFLSCSMDSKVKLWEVYGNRKLVRTYIGHKMPVRDICFNNDGTEFLTASFDKYIKLWDTETGVVKNRFTIGHKAYAVKFNPDDDKQNIFLSGMDNKKIIQWDTRTGEIEQEYDRHLGPVNSITFFDKNRRFCSTSDDKSLRIWEWGIPVDTKLIQNAGLHSIPTMTKSPTEKWIVGQSMDNRIVLFQLIDDKLRFAKKKAFRGHNVAGYSCSVDFSPDMSFLTSGDADGKVFIWDWRTHKIVSTWKAHDNMLRSCKCAYSTTTALRGQYQWWKNPVYVAPVIHPLRRGPDFSFVDGRKMPITSEEELAHRKHQVDLGKKVVKYLAQLKEAHQLYEHHTEMGSRKRAEEERLLPRDKGTEEIF</sequence>
<evidence type="ECO:0000256" key="8">
    <source>
        <dbReference type="ARBA" id="ARBA00068146"/>
    </source>
</evidence>
<keyword evidence="3" id="KW-0507">mRNA processing</keyword>
<dbReference type="EMBL" id="JAKKPZ010000017">
    <property type="protein sequence ID" value="KAI1712863.1"/>
    <property type="molecule type" value="Genomic_DNA"/>
</dbReference>
<dbReference type="GO" id="GO:0032543">
    <property type="term" value="P:mitochondrial translation"/>
    <property type="evidence" value="ECO:0007669"/>
    <property type="project" value="InterPro"/>
</dbReference>
<evidence type="ECO:0000256" key="4">
    <source>
        <dbReference type="ARBA" id="ARBA00022728"/>
    </source>
</evidence>
<dbReference type="GO" id="GO:0003729">
    <property type="term" value="F:mRNA binding"/>
    <property type="evidence" value="ECO:0007669"/>
    <property type="project" value="TreeGrafter"/>
</dbReference>
<dbReference type="PANTHER" id="PTHR43979">
    <property type="entry name" value="PRE-MRNA-PROCESSING FACTOR 17"/>
    <property type="match status" value="1"/>
</dbReference>
<feature type="region of interest" description="Disordered" evidence="12">
    <location>
        <begin position="626"/>
        <end position="652"/>
    </location>
</feature>
<dbReference type="CDD" id="cd00200">
    <property type="entry name" value="WD40"/>
    <property type="match status" value="1"/>
</dbReference>
<keyword evidence="14" id="KW-1185">Reference proteome</keyword>
<dbReference type="Gene3D" id="2.130.10.10">
    <property type="entry name" value="YVTN repeat-like/Quinoprotein amine dehydrogenase"/>
    <property type="match status" value="1"/>
</dbReference>
<feature type="repeat" description="WD" evidence="11">
    <location>
        <begin position="316"/>
        <end position="357"/>
    </location>
</feature>
<name>A0AAD4N6I2_9BILA</name>
<evidence type="ECO:0000313" key="13">
    <source>
        <dbReference type="EMBL" id="KAI1712863.1"/>
    </source>
</evidence>
<keyword evidence="7" id="KW-0539">Nucleus</keyword>
<evidence type="ECO:0000256" key="11">
    <source>
        <dbReference type="PROSITE-ProRule" id="PRU00221"/>
    </source>
</evidence>
<dbReference type="Pfam" id="PF00400">
    <property type="entry name" value="WD40"/>
    <property type="match status" value="4"/>
</dbReference>
<evidence type="ECO:0000256" key="12">
    <source>
        <dbReference type="SAM" id="MobiDB-lite"/>
    </source>
</evidence>
<proteinExistence type="predicted"/>
<evidence type="ECO:0000256" key="1">
    <source>
        <dbReference type="ARBA" id="ARBA00004123"/>
    </source>
</evidence>
<feature type="repeat" description="WD" evidence="11">
    <location>
        <begin position="502"/>
        <end position="534"/>
    </location>
</feature>
<evidence type="ECO:0000256" key="9">
    <source>
        <dbReference type="ARBA" id="ARBA00075265"/>
    </source>
</evidence>
<keyword evidence="2 11" id="KW-0853">WD repeat</keyword>
<keyword evidence="4" id="KW-0747">Spliceosome</keyword>
<dbReference type="SUPFAM" id="SSF50978">
    <property type="entry name" value="WD40 repeat-like"/>
    <property type="match status" value="1"/>
</dbReference>
<dbReference type="InterPro" id="IPR032847">
    <property type="entry name" value="PRPF17"/>
</dbReference>
<feature type="region of interest" description="Disordered" evidence="12">
    <location>
        <begin position="1"/>
        <end position="27"/>
    </location>
</feature>
<dbReference type="GO" id="GO:0071013">
    <property type="term" value="C:catalytic step 2 spliceosome"/>
    <property type="evidence" value="ECO:0007669"/>
    <property type="project" value="InterPro"/>
</dbReference>
<keyword evidence="5" id="KW-0677">Repeat</keyword>
<evidence type="ECO:0000256" key="10">
    <source>
        <dbReference type="ARBA" id="ARBA00076678"/>
    </source>
</evidence>
<dbReference type="FunFam" id="2.130.10.10:FF:000034">
    <property type="entry name" value="Pre-mRNA-processing factor 17, putative"/>
    <property type="match status" value="1"/>
</dbReference>
<dbReference type="InterPro" id="IPR015943">
    <property type="entry name" value="WD40/YVTN_repeat-like_dom_sf"/>
</dbReference>
<evidence type="ECO:0000313" key="14">
    <source>
        <dbReference type="Proteomes" id="UP001201812"/>
    </source>
</evidence>
<gene>
    <name evidence="13" type="ORF">DdX_09495</name>
</gene>
<dbReference type="SMART" id="SM00320">
    <property type="entry name" value="WD40"/>
    <property type="match status" value="5"/>
</dbReference>
<dbReference type="InterPro" id="IPR001680">
    <property type="entry name" value="WD40_rpt"/>
</dbReference>
<feature type="repeat" description="WD" evidence="11">
    <location>
        <begin position="402"/>
        <end position="434"/>
    </location>
</feature>
<evidence type="ECO:0000256" key="3">
    <source>
        <dbReference type="ARBA" id="ARBA00022664"/>
    </source>
</evidence>
<comment type="subcellular location">
    <subcellularLocation>
        <location evidence="1">Nucleus</location>
    </subcellularLocation>
</comment>
<dbReference type="PANTHER" id="PTHR43979:SF1">
    <property type="entry name" value="PRE-MRNA-PROCESSING FACTOR 17"/>
    <property type="match status" value="1"/>
</dbReference>
<dbReference type="GO" id="GO:0000398">
    <property type="term" value="P:mRNA splicing, via spliceosome"/>
    <property type="evidence" value="ECO:0007669"/>
    <property type="project" value="InterPro"/>
</dbReference>
<keyword evidence="6" id="KW-0508">mRNA splicing</keyword>
<reference evidence="13" key="1">
    <citation type="submission" date="2022-01" db="EMBL/GenBank/DDBJ databases">
        <title>Genome Sequence Resource for Two Populations of Ditylenchus destructor, the Migratory Endoparasitic Phytonematode.</title>
        <authorList>
            <person name="Zhang H."/>
            <person name="Lin R."/>
            <person name="Xie B."/>
        </authorList>
    </citation>
    <scope>NUCLEOTIDE SEQUENCE</scope>
    <source>
        <strain evidence="13">BazhouSP</strain>
    </source>
</reference>
<evidence type="ECO:0000256" key="2">
    <source>
        <dbReference type="ARBA" id="ARBA00022574"/>
    </source>
</evidence>
<dbReference type="GO" id="GO:0005762">
    <property type="term" value="C:mitochondrial large ribosomal subunit"/>
    <property type="evidence" value="ECO:0007669"/>
    <property type="project" value="InterPro"/>
</dbReference>
<accession>A0AAD4N6I2</accession>
<dbReference type="InterPro" id="IPR034596">
    <property type="entry name" value="Ribosomal_mL52"/>
</dbReference>
<dbReference type="Pfam" id="PF18699">
    <property type="entry name" value="MRPL52"/>
    <property type="match status" value="1"/>
</dbReference>
<evidence type="ECO:0000256" key="6">
    <source>
        <dbReference type="ARBA" id="ARBA00023187"/>
    </source>
</evidence>
<evidence type="ECO:0000256" key="7">
    <source>
        <dbReference type="ARBA" id="ARBA00023242"/>
    </source>
</evidence>
<comment type="caution">
    <text evidence="13">The sequence shown here is derived from an EMBL/GenBank/DDBJ whole genome shotgun (WGS) entry which is preliminary data.</text>
</comment>
<dbReference type="PROSITE" id="PS50082">
    <property type="entry name" value="WD_REPEATS_2"/>
    <property type="match status" value="4"/>
</dbReference>
<protein>
    <recommendedName>
        <fullName evidence="8">Pre-mRNA-processing factor 17</fullName>
    </recommendedName>
    <alternativeName>
        <fullName evidence="10">Cell division cycle 40 homolog</fullName>
    </alternativeName>
    <alternativeName>
        <fullName evidence="9">PRP17 homolog</fullName>
    </alternativeName>
</protein>
<dbReference type="PROSITE" id="PS50294">
    <property type="entry name" value="WD_REPEATS_REGION"/>
    <property type="match status" value="3"/>
</dbReference>